<sequence length="175" mass="19578">MVSSLVIKVKYGNTFRRIGVCMDDNNHMDLNMVGLRDKICSVFNFTANANFILSYVDEDGEQVNLVDDNDLNDMMKQQLKSLRIDVHGSGLFPLKLSQWRNTINKSSPGMILSKDAFWYGSLFVSWIGLCSIIYCKPKEQIVQPVQHVSKGLFFVFGNSESGPKVHTSGGSTSSK</sequence>
<accession>A0A072UPY6</accession>
<dbReference type="Proteomes" id="UP000265566">
    <property type="component" value="Chromosome 4"/>
</dbReference>
<dbReference type="SMART" id="SM00666">
    <property type="entry name" value="PB1"/>
    <property type="match status" value="1"/>
</dbReference>
<evidence type="ECO:0000313" key="7">
    <source>
        <dbReference type="Proteomes" id="UP000265566"/>
    </source>
</evidence>
<dbReference type="EMBL" id="CM001220">
    <property type="protein sequence ID" value="KEH31777.1"/>
    <property type="molecule type" value="Genomic_DNA"/>
</dbReference>
<name>A0A072UPY6_MEDTR</name>
<dbReference type="HOGENOM" id="CLU_118286_0_0_1"/>
<protein>
    <submittedName>
        <fullName evidence="3">PB1-Joka2 domain protein</fullName>
    </submittedName>
    <submittedName>
        <fullName evidence="4">Putative PB1 domain-containing protein</fullName>
    </submittedName>
</protein>
<dbReference type="PANTHER" id="PTHR20930">
    <property type="entry name" value="OVARIAN CARCINOMA ANTIGEN CA125-RELATED"/>
    <property type="match status" value="1"/>
</dbReference>
<evidence type="ECO:0000313" key="4">
    <source>
        <dbReference type="EMBL" id="RHN63457.1"/>
    </source>
</evidence>
<dbReference type="AlphaFoldDB" id="A0A072UPY6"/>
<dbReference type="PANTHER" id="PTHR20930:SF0">
    <property type="entry name" value="PROTEIN ILRUN"/>
    <property type="match status" value="1"/>
</dbReference>
<dbReference type="EnsemblPlants" id="KEH31777">
    <property type="protein sequence ID" value="KEH31777"/>
    <property type="gene ID" value="MTR_4g104900"/>
</dbReference>
<evidence type="ECO:0000259" key="2">
    <source>
        <dbReference type="PROSITE" id="PS51745"/>
    </source>
</evidence>
<reference evidence="3 6" key="1">
    <citation type="journal article" date="2011" name="Nature">
        <title>The Medicago genome provides insight into the evolution of rhizobial symbioses.</title>
        <authorList>
            <person name="Young N.D."/>
            <person name="Debelle F."/>
            <person name="Oldroyd G.E."/>
            <person name="Geurts R."/>
            <person name="Cannon S.B."/>
            <person name="Udvardi M.K."/>
            <person name="Benedito V.A."/>
            <person name="Mayer K.F."/>
            <person name="Gouzy J."/>
            <person name="Schoof H."/>
            <person name="Van de Peer Y."/>
            <person name="Proost S."/>
            <person name="Cook D.R."/>
            <person name="Meyers B.C."/>
            <person name="Spannagl M."/>
            <person name="Cheung F."/>
            <person name="De Mita S."/>
            <person name="Krishnakumar V."/>
            <person name="Gundlach H."/>
            <person name="Zhou S."/>
            <person name="Mudge J."/>
            <person name="Bharti A.K."/>
            <person name="Murray J.D."/>
            <person name="Naoumkina M.A."/>
            <person name="Rosen B."/>
            <person name="Silverstein K.A."/>
            <person name="Tang H."/>
            <person name="Rombauts S."/>
            <person name="Zhao P.X."/>
            <person name="Zhou P."/>
            <person name="Barbe V."/>
            <person name="Bardou P."/>
            <person name="Bechner M."/>
            <person name="Bellec A."/>
            <person name="Berger A."/>
            <person name="Berges H."/>
            <person name="Bidwell S."/>
            <person name="Bisseling T."/>
            <person name="Choisne N."/>
            <person name="Couloux A."/>
            <person name="Denny R."/>
            <person name="Deshpande S."/>
            <person name="Dai X."/>
            <person name="Doyle J.J."/>
            <person name="Dudez A.M."/>
            <person name="Farmer A.D."/>
            <person name="Fouteau S."/>
            <person name="Franken C."/>
            <person name="Gibelin C."/>
            <person name="Gish J."/>
            <person name="Goldstein S."/>
            <person name="Gonzalez A.J."/>
            <person name="Green P.J."/>
            <person name="Hallab A."/>
            <person name="Hartog M."/>
            <person name="Hua A."/>
            <person name="Humphray S.J."/>
            <person name="Jeong D.H."/>
            <person name="Jing Y."/>
            <person name="Jocker A."/>
            <person name="Kenton S.M."/>
            <person name="Kim D.J."/>
            <person name="Klee K."/>
            <person name="Lai H."/>
            <person name="Lang C."/>
            <person name="Lin S."/>
            <person name="Macmil S.L."/>
            <person name="Magdelenat G."/>
            <person name="Matthews L."/>
            <person name="McCorrison J."/>
            <person name="Monaghan E.L."/>
            <person name="Mun J.H."/>
            <person name="Najar F.Z."/>
            <person name="Nicholson C."/>
            <person name="Noirot C."/>
            <person name="O'Bleness M."/>
            <person name="Paule C.R."/>
            <person name="Poulain J."/>
            <person name="Prion F."/>
            <person name="Qin B."/>
            <person name="Qu C."/>
            <person name="Retzel E.F."/>
            <person name="Riddle C."/>
            <person name="Sallet E."/>
            <person name="Samain S."/>
            <person name="Samson N."/>
            <person name="Sanders I."/>
            <person name="Saurat O."/>
            <person name="Scarpelli C."/>
            <person name="Schiex T."/>
            <person name="Segurens B."/>
            <person name="Severin A.J."/>
            <person name="Sherrier D.J."/>
            <person name="Shi R."/>
            <person name="Sims S."/>
            <person name="Singer S.R."/>
            <person name="Sinharoy S."/>
            <person name="Sterck L."/>
            <person name="Viollet A."/>
            <person name="Wang B.B."/>
            <person name="Wang K."/>
            <person name="Wang M."/>
            <person name="Wang X."/>
            <person name="Warfsmann J."/>
            <person name="Weissenbach J."/>
            <person name="White D.D."/>
            <person name="White J.D."/>
            <person name="Wiley G.B."/>
            <person name="Wincker P."/>
            <person name="Xing Y."/>
            <person name="Yang L."/>
            <person name="Yao Z."/>
            <person name="Ying F."/>
            <person name="Zhai J."/>
            <person name="Zhou L."/>
            <person name="Zuber A."/>
            <person name="Denarie J."/>
            <person name="Dixon R.A."/>
            <person name="May G.D."/>
            <person name="Schwartz D.C."/>
            <person name="Rogers J."/>
            <person name="Quetier F."/>
            <person name="Town C.D."/>
            <person name="Roe B.A."/>
        </authorList>
    </citation>
    <scope>NUCLEOTIDE SEQUENCE [LARGE SCALE GENOMIC DNA]</scope>
    <source>
        <strain evidence="3">A17</strain>
        <strain evidence="5 6">cv. Jemalong A17</strain>
    </source>
</reference>
<proteinExistence type="predicted"/>
<evidence type="ECO:0000256" key="1">
    <source>
        <dbReference type="ARBA" id="ARBA00011726"/>
    </source>
</evidence>
<feature type="domain" description="PB1" evidence="2">
    <location>
        <begin position="4"/>
        <end position="89"/>
    </location>
</feature>
<dbReference type="Gramene" id="rna26156">
    <property type="protein sequence ID" value="RHN63457.1"/>
    <property type="gene ID" value="gene26156"/>
</dbReference>
<organism evidence="3 6">
    <name type="scientific">Medicago truncatula</name>
    <name type="common">Barrel medic</name>
    <name type="synonym">Medicago tribuloides</name>
    <dbReference type="NCBI Taxonomy" id="3880"/>
    <lineage>
        <taxon>Eukaryota</taxon>
        <taxon>Viridiplantae</taxon>
        <taxon>Streptophyta</taxon>
        <taxon>Embryophyta</taxon>
        <taxon>Tracheophyta</taxon>
        <taxon>Spermatophyta</taxon>
        <taxon>Magnoliopsida</taxon>
        <taxon>eudicotyledons</taxon>
        <taxon>Gunneridae</taxon>
        <taxon>Pentapetalae</taxon>
        <taxon>rosids</taxon>
        <taxon>fabids</taxon>
        <taxon>Fabales</taxon>
        <taxon>Fabaceae</taxon>
        <taxon>Papilionoideae</taxon>
        <taxon>50 kb inversion clade</taxon>
        <taxon>NPAAA clade</taxon>
        <taxon>Hologalegina</taxon>
        <taxon>IRL clade</taxon>
        <taxon>Trifolieae</taxon>
        <taxon>Medicago</taxon>
    </lineage>
</organism>
<reference evidence="3 6" key="2">
    <citation type="journal article" date="2014" name="BMC Genomics">
        <title>An improved genome release (version Mt4.0) for the model legume Medicago truncatula.</title>
        <authorList>
            <person name="Tang H."/>
            <person name="Krishnakumar V."/>
            <person name="Bidwell S."/>
            <person name="Rosen B."/>
            <person name="Chan A."/>
            <person name="Zhou S."/>
            <person name="Gentzbittel L."/>
            <person name="Childs K.L."/>
            <person name="Yandell M."/>
            <person name="Gundlach H."/>
            <person name="Mayer K.F."/>
            <person name="Schwartz D.C."/>
            <person name="Town C.D."/>
        </authorList>
    </citation>
    <scope>GENOME REANNOTATION</scope>
    <source>
        <strain evidence="3">A17</strain>
        <strain evidence="5 6">cv. Jemalong A17</strain>
    </source>
</reference>
<reference evidence="5" key="3">
    <citation type="submission" date="2015-04" db="UniProtKB">
        <authorList>
            <consortium name="EnsemblPlants"/>
        </authorList>
    </citation>
    <scope>IDENTIFICATION</scope>
    <source>
        <strain evidence="5">cv. Jemalong A17</strain>
    </source>
</reference>
<reference evidence="7" key="4">
    <citation type="journal article" date="2018" name="Nat. Plants">
        <title>Whole-genome landscape of Medicago truncatula symbiotic genes.</title>
        <authorList>
            <person name="Pecrix Y."/>
            <person name="Staton S.E."/>
            <person name="Sallet E."/>
            <person name="Lelandais-Briere C."/>
            <person name="Moreau S."/>
            <person name="Carrere S."/>
            <person name="Blein T."/>
            <person name="Jardinaud M.F."/>
            <person name="Latrasse D."/>
            <person name="Zouine M."/>
            <person name="Zahm M."/>
            <person name="Kreplak J."/>
            <person name="Mayjonade B."/>
            <person name="Satge C."/>
            <person name="Perez M."/>
            <person name="Cauet S."/>
            <person name="Marande W."/>
            <person name="Chantry-Darmon C."/>
            <person name="Lopez-Roques C."/>
            <person name="Bouchez O."/>
            <person name="Berard A."/>
            <person name="Debelle F."/>
            <person name="Munos S."/>
            <person name="Bendahmane A."/>
            <person name="Berges H."/>
            <person name="Niebel A."/>
            <person name="Buitink J."/>
            <person name="Frugier F."/>
            <person name="Benhamed M."/>
            <person name="Crespi M."/>
            <person name="Gouzy J."/>
            <person name="Gamas P."/>
        </authorList>
    </citation>
    <scope>NUCLEOTIDE SEQUENCE [LARGE SCALE GENOMIC DNA]</scope>
    <source>
        <strain evidence="7">cv. Jemalong A17</strain>
    </source>
</reference>
<dbReference type="Gene3D" id="3.10.20.90">
    <property type="entry name" value="Phosphatidylinositol 3-kinase Catalytic Subunit, Chain A, domain 1"/>
    <property type="match status" value="1"/>
</dbReference>
<dbReference type="KEGG" id="mtr:25493713"/>
<comment type="subunit">
    <text evidence="1">Homodimers and heterodimers.</text>
</comment>
<dbReference type="EMBL" id="PSQE01000004">
    <property type="protein sequence ID" value="RHN63457.1"/>
    <property type="molecule type" value="Genomic_DNA"/>
</dbReference>
<dbReference type="InterPro" id="IPR053793">
    <property type="entry name" value="PB1-like"/>
</dbReference>
<gene>
    <name evidence="5" type="primary">25493713</name>
    <name evidence="3" type="ordered locus">MTR_4g104900</name>
    <name evidence="4" type="ORF">MtrunA17_Chr4g0058471</name>
</gene>
<dbReference type="SUPFAM" id="SSF54277">
    <property type="entry name" value="CAD &amp; PB1 domains"/>
    <property type="match status" value="1"/>
</dbReference>
<reference evidence="4" key="5">
    <citation type="journal article" date="2018" name="Nat. Plants">
        <title>Whole-genome landscape of Medicago truncatula symbiotic genes.</title>
        <authorList>
            <person name="Pecrix Y."/>
            <person name="Gamas P."/>
            <person name="Carrere S."/>
        </authorList>
    </citation>
    <scope>NUCLEOTIDE SEQUENCE</scope>
    <source>
        <tissue evidence="4">Leaves</tissue>
    </source>
</reference>
<dbReference type="PROSITE" id="PS51745">
    <property type="entry name" value="PB1"/>
    <property type="match status" value="1"/>
</dbReference>
<evidence type="ECO:0000313" key="6">
    <source>
        <dbReference type="Proteomes" id="UP000002051"/>
    </source>
</evidence>
<evidence type="ECO:0000313" key="5">
    <source>
        <dbReference type="EnsemblPlants" id="KEH31777"/>
    </source>
</evidence>
<dbReference type="InterPro" id="IPR000270">
    <property type="entry name" value="PB1_dom"/>
</dbReference>
<dbReference type="Proteomes" id="UP000002051">
    <property type="component" value="Chromosome 4"/>
</dbReference>
<dbReference type="OrthoDB" id="1435650at2759"/>
<dbReference type="STRING" id="3880.A0A072UPY6"/>
<evidence type="ECO:0000313" key="3">
    <source>
        <dbReference type="EMBL" id="KEH31777.1"/>
    </source>
</evidence>
<keyword evidence="6" id="KW-1185">Reference proteome</keyword>
<dbReference type="Pfam" id="PF00564">
    <property type="entry name" value="PB1"/>
    <property type="match status" value="1"/>
</dbReference>